<sequence length="146" mass="16026">MSSTFLFSPLTAPHNQPNKMALVVLNSEMKARIQSLRQNLVIHEAISTSIEFTGVFIEALEPLITTSDDTIEELIAWFTEHTLPIESGVLTILTNGITVSGIPIGANTPALLSSDIIPYTFLEKDQAIVSLLPKQHIFENAEVLLQ</sequence>
<accession>A0AA41WWH4</accession>
<dbReference type="AlphaFoldDB" id="A0AA41WWH4"/>
<name>A0AA41WWH4_9ALTE</name>
<dbReference type="RefSeq" id="WP_254097585.1">
    <property type="nucleotide sequence ID" value="NZ_JANATA010000001.1"/>
</dbReference>
<proteinExistence type="predicted"/>
<dbReference type="Proteomes" id="UP001165413">
    <property type="component" value="Unassembled WGS sequence"/>
</dbReference>
<gene>
    <name evidence="1" type="ORF">NLF92_00045</name>
</gene>
<evidence type="ECO:0000313" key="2">
    <source>
        <dbReference type="Proteomes" id="UP001165413"/>
    </source>
</evidence>
<keyword evidence="2" id="KW-1185">Reference proteome</keyword>
<reference evidence="1" key="1">
    <citation type="submission" date="2022-07" db="EMBL/GenBank/DDBJ databases">
        <title>Characterization of the Novel Bacterium Alteromonas immobilis LMIT006 and Alteromonas gregis LMIT007.</title>
        <authorList>
            <person name="Lin X."/>
        </authorList>
    </citation>
    <scope>NUCLEOTIDE SEQUENCE</scope>
    <source>
        <strain evidence="1">LMIT007</strain>
    </source>
</reference>
<comment type="caution">
    <text evidence="1">The sequence shown here is derived from an EMBL/GenBank/DDBJ whole genome shotgun (WGS) entry which is preliminary data.</text>
</comment>
<protein>
    <submittedName>
        <fullName evidence="1">Uncharacterized protein</fullName>
    </submittedName>
</protein>
<organism evidence="1 2">
    <name type="scientific">Opacimonas viscosa</name>
    <dbReference type="NCBI Taxonomy" id="2961944"/>
    <lineage>
        <taxon>Bacteria</taxon>
        <taxon>Pseudomonadati</taxon>
        <taxon>Pseudomonadota</taxon>
        <taxon>Gammaproteobacteria</taxon>
        <taxon>Alteromonadales</taxon>
        <taxon>Alteromonadaceae</taxon>
        <taxon>Opacimonas</taxon>
    </lineage>
</organism>
<evidence type="ECO:0000313" key="1">
    <source>
        <dbReference type="EMBL" id="MCP3427335.1"/>
    </source>
</evidence>
<dbReference type="EMBL" id="JANATA010000001">
    <property type="protein sequence ID" value="MCP3427335.1"/>
    <property type="molecule type" value="Genomic_DNA"/>
</dbReference>